<dbReference type="PANTHER" id="PTHR28052:SF1">
    <property type="entry name" value="UPF0545 PROTEIN C22ORF39"/>
    <property type="match status" value="1"/>
</dbReference>
<gene>
    <name evidence="5" type="ORF">GWI33_010892</name>
</gene>
<comment type="similarity">
    <text evidence="1">Belongs to the UPF0545 family.</text>
</comment>
<evidence type="ECO:0000313" key="5">
    <source>
        <dbReference type="EMBL" id="KAF7276135.1"/>
    </source>
</evidence>
<evidence type="ECO:0000256" key="2">
    <source>
        <dbReference type="ARBA" id="ARBA00043942"/>
    </source>
</evidence>
<evidence type="ECO:0000256" key="1">
    <source>
        <dbReference type="ARBA" id="ARBA00006412"/>
    </source>
</evidence>
<comment type="caution">
    <text evidence="5">The sequence shown here is derived from an EMBL/GenBank/DDBJ whole genome shotgun (WGS) entry which is preliminary data.</text>
</comment>
<dbReference type="GO" id="GO:0043083">
    <property type="term" value="C:synaptic cleft"/>
    <property type="evidence" value="ECO:0007669"/>
    <property type="project" value="UniProtKB-SubCell"/>
</dbReference>
<accession>A0A834MDR5</accession>
<dbReference type="Proteomes" id="UP000625711">
    <property type="component" value="Unassembled WGS sequence"/>
</dbReference>
<dbReference type="AlphaFoldDB" id="A0A834MDR5"/>
<evidence type="ECO:0000313" key="6">
    <source>
        <dbReference type="Proteomes" id="UP000625711"/>
    </source>
</evidence>
<evidence type="ECO:0000256" key="3">
    <source>
        <dbReference type="ARBA" id="ARBA00044072"/>
    </source>
</evidence>
<sequence length="149" mass="17851">MSSEELENKKPTVKDEWMIRQCARYDEEYSECTSFKVRFHQLFIFGKTLDCSQWKKDSVNCYKWVDDKDVRAANELVASEVERRKQRLLPHYQNNVWTKRKEPPENWNCPLPDHLREEYEGSYLDIKSKEMKGEIPASFDPTLKHCTIL</sequence>
<evidence type="ECO:0000256" key="4">
    <source>
        <dbReference type="ARBA" id="ARBA00044235"/>
    </source>
</evidence>
<dbReference type="EMBL" id="JAACXV010008305">
    <property type="protein sequence ID" value="KAF7276135.1"/>
    <property type="molecule type" value="Genomic_DNA"/>
</dbReference>
<comment type="subcellular location">
    <subcellularLocation>
        <location evidence="2">Synaptic cleft</location>
    </subcellularLocation>
</comment>
<dbReference type="InterPro" id="IPR021475">
    <property type="entry name" value="Pants/Emi1-like"/>
</dbReference>
<dbReference type="PANTHER" id="PTHR28052">
    <property type="entry name" value="UPF0545 PROTEIN C22ORF39"/>
    <property type="match status" value="1"/>
</dbReference>
<organism evidence="5 6">
    <name type="scientific">Rhynchophorus ferrugineus</name>
    <name type="common">Red palm weevil</name>
    <name type="synonym">Curculio ferrugineus</name>
    <dbReference type="NCBI Taxonomy" id="354439"/>
    <lineage>
        <taxon>Eukaryota</taxon>
        <taxon>Metazoa</taxon>
        <taxon>Ecdysozoa</taxon>
        <taxon>Arthropoda</taxon>
        <taxon>Hexapoda</taxon>
        <taxon>Insecta</taxon>
        <taxon>Pterygota</taxon>
        <taxon>Neoptera</taxon>
        <taxon>Endopterygota</taxon>
        <taxon>Coleoptera</taxon>
        <taxon>Polyphaga</taxon>
        <taxon>Cucujiformia</taxon>
        <taxon>Curculionidae</taxon>
        <taxon>Dryophthorinae</taxon>
        <taxon>Rhynchophorus</taxon>
    </lineage>
</organism>
<dbReference type="Pfam" id="PF11326">
    <property type="entry name" value="PANTS-like"/>
    <property type="match status" value="1"/>
</dbReference>
<proteinExistence type="inferred from homology"/>
<reference evidence="5" key="1">
    <citation type="submission" date="2020-08" db="EMBL/GenBank/DDBJ databases">
        <title>Genome sequencing and assembly of the red palm weevil Rhynchophorus ferrugineus.</title>
        <authorList>
            <person name="Dias G.B."/>
            <person name="Bergman C.M."/>
            <person name="Manee M."/>
        </authorList>
    </citation>
    <scope>NUCLEOTIDE SEQUENCE</scope>
    <source>
        <strain evidence="5">AA-2017</strain>
        <tissue evidence="5">Whole larva</tissue>
    </source>
</reference>
<dbReference type="OrthoDB" id="5946508at2759"/>
<name>A0A834MDR5_RHYFE</name>
<keyword evidence="6" id="KW-1185">Reference proteome</keyword>
<protein>
    <recommendedName>
        <fullName evidence="3">Synaptic plasticity regulator PANTS</fullName>
    </recommendedName>
    <alternativeName>
        <fullName evidence="4">Plasticity-associated neural transcript short</fullName>
    </alternativeName>
</protein>